<dbReference type="RefSeq" id="XP_022496317.1">
    <property type="nucleotide sequence ID" value="XM_022647708.1"/>
</dbReference>
<feature type="transmembrane region" description="Helical" evidence="8">
    <location>
        <begin position="327"/>
        <end position="348"/>
    </location>
</feature>
<organism evidence="10 11">
    <name type="scientific">Fonsecaea nubica</name>
    <dbReference type="NCBI Taxonomy" id="856822"/>
    <lineage>
        <taxon>Eukaryota</taxon>
        <taxon>Fungi</taxon>
        <taxon>Dikarya</taxon>
        <taxon>Ascomycota</taxon>
        <taxon>Pezizomycotina</taxon>
        <taxon>Eurotiomycetes</taxon>
        <taxon>Chaetothyriomycetidae</taxon>
        <taxon>Chaetothyriales</taxon>
        <taxon>Herpotrichiellaceae</taxon>
        <taxon>Fonsecaea</taxon>
    </lineage>
</organism>
<feature type="transmembrane region" description="Helical" evidence="8">
    <location>
        <begin position="425"/>
        <end position="443"/>
    </location>
</feature>
<evidence type="ECO:0000313" key="11">
    <source>
        <dbReference type="Proteomes" id="UP000185904"/>
    </source>
</evidence>
<dbReference type="SUPFAM" id="SSF103473">
    <property type="entry name" value="MFS general substrate transporter"/>
    <property type="match status" value="1"/>
</dbReference>
<feature type="transmembrane region" description="Helical" evidence="8">
    <location>
        <begin position="388"/>
        <end position="413"/>
    </location>
</feature>
<dbReference type="OrthoDB" id="6133115at2759"/>
<keyword evidence="3 7" id="KW-0813">Transport</keyword>
<keyword evidence="5 8" id="KW-1133">Transmembrane helix</keyword>
<comment type="subcellular location">
    <subcellularLocation>
        <location evidence="1">Membrane</location>
        <topology evidence="1">Multi-pass membrane protein</topology>
    </subcellularLocation>
</comment>
<evidence type="ECO:0000259" key="9">
    <source>
        <dbReference type="PROSITE" id="PS50850"/>
    </source>
</evidence>
<feature type="transmembrane region" description="Helical" evidence="8">
    <location>
        <begin position="34"/>
        <end position="53"/>
    </location>
</feature>
<keyword evidence="6 8" id="KW-0472">Membrane</keyword>
<evidence type="ECO:0000256" key="2">
    <source>
        <dbReference type="ARBA" id="ARBA00010992"/>
    </source>
</evidence>
<dbReference type="FunFam" id="1.20.1250.20:FF:000117">
    <property type="entry name" value="MFS hexose transporter"/>
    <property type="match status" value="1"/>
</dbReference>
<dbReference type="AlphaFoldDB" id="A0A178CEV1"/>
<accession>A0A178CEV1</accession>
<feature type="transmembrane region" description="Helical" evidence="8">
    <location>
        <begin position="133"/>
        <end position="155"/>
    </location>
</feature>
<evidence type="ECO:0000256" key="5">
    <source>
        <dbReference type="ARBA" id="ARBA00022989"/>
    </source>
</evidence>
<name>A0A178CEV1_9EURO</name>
<sequence>MTKTKAEPTDAITDDMAAVVADKDGKPWFTQCHLLRLNFCIGCLVLFSSANGYDGSMMNGLQALPQWQDFAGHPTGAWLGFINAAQSLGSIVTYVVSPVLAQRYGRKLGMWLGFIMLILGVTLQTAAQNIATFILGRFFMGVVTSFWGISAPLLITETAHPRHRAPLTALYQCGWYVGSLVAAWATFGTRNYASSWAWRIPSVLQAAIPAVAFLGLLFAPESPRYLVSRDRHEEARNLLVKHHAGGDAHSPIIEFEMAEIQATIQMEKEAHRTTSYLDMVKTPGNRHRLFISVTLGFFAQWNGVGVVSYYLALVLQTVGITSVTDQTLISGCLQIWNLIIAVAAAFSVEKLGRRMLFMTSCIGMLVSYVIITGLSGSFANTGKGATGIAVIPFLFLYYGSYDIAFTPLVISYTCEIWPYRLRARGLTVCSISTMLALFFNIFVNPIALGNIGWKYYIVFVALLIVITLTAWFAYPETKGYTLEEMAVIFDGEQAEVPEVTDTARKVAEATGVDKTGLTTTHVEKLQQA</sequence>
<evidence type="ECO:0000256" key="7">
    <source>
        <dbReference type="RuleBase" id="RU003346"/>
    </source>
</evidence>
<feature type="transmembrane region" description="Helical" evidence="8">
    <location>
        <begin position="77"/>
        <end position="96"/>
    </location>
</feature>
<evidence type="ECO:0000256" key="3">
    <source>
        <dbReference type="ARBA" id="ARBA00022448"/>
    </source>
</evidence>
<dbReference type="PANTHER" id="PTHR48022">
    <property type="entry name" value="PLASTIDIC GLUCOSE TRANSPORTER 4"/>
    <property type="match status" value="1"/>
</dbReference>
<keyword evidence="4 8" id="KW-0812">Transmembrane</keyword>
<dbReference type="Gene3D" id="1.20.1250.20">
    <property type="entry name" value="MFS general substrate transporter like domains"/>
    <property type="match status" value="1"/>
</dbReference>
<feature type="transmembrane region" description="Helical" evidence="8">
    <location>
        <begin position="289"/>
        <end position="315"/>
    </location>
</feature>
<dbReference type="InterPro" id="IPR050360">
    <property type="entry name" value="MFS_Sugar_Transporters"/>
</dbReference>
<comment type="caution">
    <text evidence="10">The sequence shown here is derived from an EMBL/GenBank/DDBJ whole genome shotgun (WGS) entry which is preliminary data.</text>
</comment>
<dbReference type="PROSITE" id="PS00216">
    <property type="entry name" value="SUGAR_TRANSPORT_1"/>
    <property type="match status" value="1"/>
</dbReference>
<dbReference type="GO" id="GO:0016020">
    <property type="term" value="C:membrane"/>
    <property type="evidence" value="ECO:0007669"/>
    <property type="project" value="UniProtKB-SubCell"/>
</dbReference>
<feature type="transmembrane region" description="Helical" evidence="8">
    <location>
        <begin position="199"/>
        <end position="219"/>
    </location>
</feature>
<evidence type="ECO:0000256" key="8">
    <source>
        <dbReference type="SAM" id="Phobius"/>
    </source>
</evidence>
<feature type="transmembrane region" description="Helical" evidence="8">
    <location>
        <begin position="167"/>
        <end position="187"/>
    </location>
</feature>
<dbReference type="InterPro" id="IPR003663">
    <property type="entry name" value="Sugar/inositol_transpt"/>
</dbReference>
<comment type="similarity">
    <text evidence="2 7">Belongs to the major facilitator superfamily. Sugar transporter (TC 2.A.1.1) family.</text>
</comment>
<dbReference type="PROSITE" id="PS50850">
    <property type="entry name" value="MFS"/>
    <property type="match status" value="1"/>
</dbReference>
<dbReference type="InterPro" id="IPR005828">
    <property type="entry name" value="MFS_sugar_transport-like"/>
</dbReference>
<reference evidence="10 11" key="1">
    <citation type="submission" date="2016-03" db="EMBL/GenBank/DDBJ databases">
        <title>The draft genome sequence of Fonsecaea nubica causative agent of cutaneous subcutaneous infection in human host.</title>
        <authorList>
            <person name="Costa F."/>
            <person name="Sybren D.H."/>
            <person name="Raittz R.T."/>
            <person name="Weiss V.A."/>
            <person name="Leao A.C."/>
            <person name="Gomes R."/>
            <person name="De Souza E.M."/>
            <person name="Pedrosa F.O."/>
            <person name="Steffens M.B."/>
            <person name="Bombassaro A."/>
            <person name="Tadra-Sfeir M.Z."/>
            <person name="Moreno L.F."/>
            <person name="Najafzadeh M.J."/>
            <person name="Felipe M.S."/>
            <person name="Teixeira M."/>
            <person name="Sun J."/>
            <person name="Xi L."/>
            <person name="Castro M.A."/>
            <person name="Vicente V.A."/>
        </authorList>
    </citation>
    <scope>NUCLEOTIDE SEQUENCE [LARGE SCALE GENOMIC DNA]</scope>
    <source>
        <strain evidence="10 11">CBS 269.64</strain>
    </source>
</reference>
<dbReference type="GeneID" id="34592836"/>
<dbReference type="NCBIfam" id="TIGR00879">
    <property type="entry name" value="SP"/>
    <property type="match status" value="1"/>
</dbReference>
<proteinExistence type="inferred from homology"/>
<dbReference type="Pfam" id="PF00083">
    <property type="entry name" value="Sugar_tr"/>
    <property type="match status" value="1"/>
</dbReference>
<dbReference type="EMBL" id="LVCJ01000087">
    <property type="protein sequence ID" value="OAL28490.1"/>
    <property type="molecule type" value="Genomic_DNA"/>
</dbReference>
<gene>
    <name evidence="10" type="ORF">AYO20_09438</name>
</gene>
<dbReference type="InterPro" id="IPR036259">
    <property type="entry name" value="MFS_trans_sf"/>
</dbReference>
<feature type="transmembrane region" description="Helical" evidence="8">
    <location>
        <begin position="108"/>
        <end position="127"/>
    </location>
</feature>
<keyword evidence="11" id="KW-1185">Reference proteome</keyword>
<evidence type="ECO:0000256" key="4">
    <source>
        <dbReference type="ARBA" id="ARBA00022692"/>
    </source>
</evidence>
<evidence type="ECO:0000256" key="1">
    <source>
        <dbReference type="ARBA" id="ARBA00004141"/>
    </source>
</evidence>
<dbReference type="InterPro" id="IPR020846">
    <property type="entry name" value="MFS_dom"/>
</dbReference>
<protein>
    <recommendedName>
        <fullName evidence="9">Major facilitator superfamily (MFS) profile domain-containing protein</fullName>
    </recommendedName>
</protein>
<evidence type="ECO:0000313" key="10">
    <source>
        <dbReference type="EMBL" id="OAL28490.1"/>
    </source>
</evidence>
<dbReference type="GO" id="GO:0005351">
    <property type="term" value="F:carbohydrate:proton symporter activity"/>
    <property type="evidence" value="ECO:0007669"/>
    <property type="project" value="TreeGrafter"/>
</dbReference>
<feature type="domain" description="Major facilitator superfamily (MFS) profile" evidence="9">
    <location>
        <begin position="40"/>
        <end position="478"/>
    </location>
</feature>
<dbReference type="PANTHER" id="PTHR48022:SF3">
    <property type="entry name" value="HEXOSE TRANSPORTER PROTEIN (AFU_ORTHOLOGUE AFUA_8G04480)-RELATED"/>
    <property type="match status" value="1"/>
</dbReference>
<dbReference type="Proteomes" id="UP000185904">
    <property type="component" value="Unassembled WGS sequence"/>
</dbReference>
<feature type="transmembrane region" description="Helical" evidence="8">
    <location>
        <begin position="455"/>
        <end position="474"/>
    </location>
</feature>
<dbReference type="InterPro" id="IPR005829">
    <property type="entry name" value="Sugar_transporter_CS"/>
</dbReference>
<feature type="transmembrane region" description="Helical" evidence="8">
    <location>
        <begin position="355"/>
        <end position="376"/>
    </location>
</feature>
<evidence type="ECO:0000256" key="6">
    <source>
        <dbReference type="ARBA" id="ARBA00023136"/>
    </source>
</evidence>